<dbReference type="AlphaFoldDB" id="A0AAJ1BBT5"/>
<dbReference type="Pfam" id="PF12728">
    <property type="entry name" value="HTH_17"/>
    <property type="match status" value="1"/>
</dbReference>
<evidence type="ECO:0000313" key="3">
    <source>
        <dbReference type="Proteomes" id="UP001200537"/>
    </source>
</evidence>
<sequence>MRTEYNHQEEQLPRYLSIKEAARFAGVATNTARHWVYRDGLPAVRRGRVVRIETAALIEWLQPNINPVKGKGAA</sequence>
<organism evidence="2 3">
    <name type="scientific">Varibaculum cambriense</name>
    <dbReference type="NCBI Taxonomy" id="184870"/>
    <lineage>
        <taxon>Bacteria</taxon>
        <taxon>Bacillati</taxon>
        <taxon>Actinomycetota</taxon>
        <taxon>Actinomycetes</taxon>
        <taxon>Actinomycetales</taxon>
        <taxon>Actinomycetaceae</taxon>
        <taxon>Varibaculum</taxon>
    </lineage>
</organism>
<comment type="caution">
    <text evidence="2">The sequence shown here is derived from an EMBL/GenBank/DDBJ whole genome shotgun (WGS) entry which is preliminary data.</text>
</comment>
<dbReference type="Proteomes" id="UP001200537">
    <property type="component" value="Unassembled WGS sequence"/>
</dbReference>
<evidence type="ECO:0000313" key="2">
    <source>
        <dbReference type="EMBL" id="MCG4617756.1"/>
    </source>
</evidence>
<evidence type="ECO:0000259" key="1">
    <source>
        <dbReference type="Pfam" id="PF12728"/>
    </source>
</evidence>
<dbReference type="SUPFAM" id="SSF46955">
    <property type="entry name" value="Putative DNA-binding domain"/>
    <property type="match status" value="1"/>
</dbReference>
<feature type="domain" description="Helix-turn-helix" evidence="1">
    <location>
        <begin position="15"/>
        <end position="62"/>
    </location>
</feature>
<reference evidence="2" key="1">
    <citation type="submission" date="2022-01" db="EMBL/GenBank/DDBJ databases">
        <title>Collection of gut derived symbiotic bacterial strains cultured from healthy donors.</title>
        <authorList>
            <person name="Lin H."/>
            <person name="Kohout C."/>
            <person name="Waligurski E."/>
            <person name="Pamer E.G."/>
        </authorList>
    </citation>
    <scope>NUCLEOTIDE SEQUENCE</scope>
    <source>
        <strain evidence="2">DFI.7.46</strain>
    </source>
</reference>
<gene>
    <name evidence="2" type="ORF">L0M99_04500</name>
</gene>
<dbReference type="GO" id="GO:0003677">
    <property type="term" value="F:DNA binding"/>
    <property type="evidence" value="ECO:0007669"/>
    <property type="project" value="InterPro"/>
</dbReference>
<dbReference type="Gene3D" id="1.10.10.10">
    <property type="entry name" value="Winged helix-like DNA-binding domain superfamily/Winged helix DNA-binding domain"/>
    <property type="match status" value="1"/>
</dbReference>
<name>A0AAJ1BBT5_9ACTO</name>
<dbReference type="InterPro" id="IPR009061">
    <property type="entry name" value="DNA-bd_dom_put_sf"/>
</dbReference>
<proteinExistence type="predicted"/>
<dbReference type="InterPro" id="IPR041657">
    <property type="entry name" value="HTH_17"/>
</dbReference>
<accession>A0AAJ1BBT5</accession>
<protein>
    <submittedName>
        <fullName evidence="2">Helix-turn-helix domain-containing protein</fullName>
    </submittedName>
</protein>
<dbReference type="RefSeq" id="WP_024059847.1">
    <property type="nucleotide sequence ID" value="NZ_JAKNHJ010000007.1"/>
</dbReference>
<dbReference type="NCBIfam" id="TIGR01764">
    <property type="entry name" value="excise"/>
    <property type="match status" value="1"/>
</dbReference>
<dbReference type="EMBL" id="JAKNHJ010000007">
    <property type="protein sequence ID" value="MCG4617756.1"/>
    <property type="molecule type" value="Genomic_DNA"/>
</dbReference>
<dbReference type="InterPro" id="IPR010093">
    <property type="entry name" value="SinI_DNA-bd"/>
</dbReference>
<dbReference type="InterPro" id="IPR036388">
    <property type="entry name" value="WH-like_DNA-bd_sf"/>
</dbReference>